<sequence length="269" mass="30721">MYELVGKLNKIKRTLQELNKDRFSEFERKEDDAMQKLQNLVRQGPIISAIQRTQLEEQFNENELKKALWAIAGDKAPGPDGFDSQFFKDGWEVVGKDVVEVVLESGRSNVQKILICQDLVRLYNRKATTKSYLIKIDLNKAYDSVEWGFVEEMLYAMNIPVKFINWVMNCISTTQYNIALNGDLYGNIQGKHGLRIIKRVASMSGFLYHTKCQGLKLNHLCFADDVLLFCKGTYQSVLMMLRGRQSFSRASGLCTNAGKSNIFSANMDE</sequence>
<protein>
    <submittedName>
        <fullName evidence="2">Uncharacterized protein LOC142178112</fullName>
    </submittedName>
</protein>
<reference evidence="2" key="2">
    <citation type="submission" date="2025-08" db="UniProtKB">
        <authorList>
            <consortium name="RefSeq"/>
        </authorList>
    </citation>
    <scope>IDENTIFICATION</scope>
    <source>
        <tissue evidence="2">Leaf</tissue>
    </source>
</reference>
<reference evidence="1" key="1">
    <citation type="journal article" date="2014" name="Nat. Commun.">
        <title>The tobacco genome sequence and its comparison with those of tomato and potato.</title>
        <authorList>
            <person name="Sierro N."/>
            <person name="Battey J.N."/>
            <person name="Ouadi S."/>
            <person name="Bakaher N."/>
            <person name="Bovet L."/>
            <person name="Willig A."/>
            <person name="Goepfert S."/>
            <person name="Peitsch M.C."/>
            <person name="Ivanov N.V."/>
        </authorList>
    </citation>
    <scope>NUCLEOTIDE SEQUENCE [LARGE SCALE GENOMIC DNA]</scope>
</reference>
<keyword evidence="1" id="KW-1185">Reference proteome</keyword>
<evidence type="ECO:0000313" key="1">
    <source>
        <dbReference type="Proteomes" id="UP000790787"/>
    </source>
</evidence>
<accession>A0AC58U233</accession>
<organism evidence="1 2">
    <name type="scientific">Nicotiana tabacum</name>
    <name type="common">Common tobacco</name>
    <dbReference type="NCBI Taxonomy" id="4097"/>
    <lineage>
        <taxon>Eukaryota</taxon>
        <taxon>Viridiplantae</taxon>
        <taxon>Streptophyta</taxon>
        <taxon>Embryophyta</taxon>
        <taxon>Tracheophyta</taxon>
        <taxon>Spermatophyta</taxon>
        <taxon>Magnoliopsida</taxon>
        <taxon>eudicotyledons</taxon>
        <taxon>Gunneridae</taxon>
        <taxon>Pentapetalae</taxon>
        <taxon>asterids</taxon>
        <taxon>lamiids</taxon>
        <taxon>Solanales</taxon>
        <taxon>Solanaceae</taxon>
        <taxon>Nicotianoideae</taxon>
        <taxon>Nicotianeae</taxon>
        <taxon>Nicotiana</taxon>
    </lineage>
</organism>
<dbReference type="Proteomes" id="UP000790787">
    <property type="component" value="Chromosome 24"/>
</dbReference>
<evidence type="ECO:0000313" key="2">
    <source>
        <dbReference type="RefSeq" id="XP_075103543.1"/>
    </source>
</evidence>
<dbReference type="RefSeq" id="XP_075103543.1">
    <property type="nucleotide sequence ID" value="XM_075247442.1"/>
</dbReference>
<proteinExistence type="predicted"/>
<name>A0AC58U233_TOBAC</name>
<gene>
    <name evidence="2" type="primary">LOC142178112</name>
</gene>